<protein>
    <submittedName>
        <fullName evidence="2">Uncharacterized protein</fullName>
    </submittedName>
</protein>
<organism evidence="2 3">
    <name type="scientific">Laccaria amethystina LaAM-08-1</name>
    <dbReference type="NCBI Taxonomy" id="1095629"/>
    <lineage>
        <taxon>Eukaryota</taxon>
        <taxon>Fungi</taxon>
        <taxon>Dikarya</taxon>
        <taxon>Basidiomycota</taxon>
        <taxon>Agaricomycotina</taxon>
        <taxon>Agaricomycetes</taxon>
        <taxon>Agaricomycetidae</taxon>
        <taxon>Agaricales</taxon>
        <taxon>Agaricineae</taxon>
        <taxon>Hydnangiaceae</taxon>
        <taxon>Laccaria</taxon>
    </lineage>
</organism>
<accession>A0A0C9X2Z8</accession>
<evidence type="ECO:0000313" key="2">
    <source>
        <dbReference type="EMBL" id="KIJ91996.1"/>
    </source>
</evidence>
<evidence type="ECO:0000313" key="3">
    <source>
        <dbReference type="Proteomes" id="UP000054477"/>
    </source>
</evidence>
<keyword evidence="3" id="KW-1185">Reference proteome</keyword>
<dbReference type="Proteomes" id="UP000054477">
    <property type="component" value="Unassembled WGS sequence"/>
</dbReference>
<evidence type="ECO:0000256" key="1">
    <source>
        <dbReference type="SAM" id="MobiDB-lite"/>
    </source>
</evidence>
<gene>
    <name evidence="2" type="ORF">K443DRAFT_463437</name>
</gene>
<feature type="region of interest" description="Disordered" evidence="1">
    <location>
        <begin position="135"/>
        <end position="156"/>
    </location>
</feature>
<sequence length="156" mass="17179">MHLMCRTKILSLSKFPSGLIGSGTGPHANHTTKLPRLLQHFVRENTSTFHHYADLTTNSTRTLPPPCPFPPHGVKRCLAIDGYDTLPILPLPFGLCGRKAILVQCPLLQKQNRATHLSFPLVVMQSGVCTLPSSPSSFSAQQEDDNDSDHGLWPCR</sequence>
<name>A0A0C9X2Z8_9AGAR</name>
<dbReference type="EMBL" id="KN838949">
    <property type="protein sequence ID" value="KIJ91996.1"/>
    <property type="molecule type" value="Genomic_DNA"/>
</dbReference>
<dbReference type="HOGENOM" id="CLU_1686905_0_0_1"/>
<reference evidence="3" key="2">
    <citation type="submission" date="2015-01" db="EMBL/GenBank/DDBJ databases">
        <title>Evolutionary Origins and Diversification of the Mycorrhizal Mutualists.</title>
        <authorList>
            <consortium name="DOE Joint Genome Institute"/>
            <consortium name="Mycorrhizal Genomics Consortium"/>
            <person name="Kohler A."/>
            <person name="Kuo A."/>
            <person name="Nagy L.G."/>
            <person name="Floudas D."/>
            <person name="Copeland A."/>
            <person name="Barry K.W."/>
            <person name="Cichocki N."/>
            <person name="Veneault-Fourrey C."/>
            <person name="LaButti K."/>
            <person name="Lindquist E.A."/>
            <person name="Lipzen A."/>
            <person name="Lundell T."/>
            <person name="Morin E."/>
            <person name="Murat C."/>
            <person name="Riley R."/>
            <person name="Ohm R."/>
            <person name="Sun H."/>
            <person name="Tunlid A."/>
            <person name="Henrissat B."/>
            <person name="Grigoriev I.V."/>
            <person name="Hibbett D.S."/>
            <person name="Martin F."/>
        </authorList>
    </citation>
    <scope>NUCLEOTIDE SEQUENCE [LARGE SCALE GENOMIC DNA]</scope>
    <source>
        <strain evidence="3">LaAM-08-1</strain>
    </source>
</reference>
<dbReference type="AlphaFoldDB" id="A0A0C9X2Z8"/>
<reference evidence="2 3" key="1">
    <citation type="submission" date="2014-04" db="EMBL/GenBank/DDBJ databases">
        <authorList>
            <consortium name="DOE Joint Genome Institute"/>
            <person name="Kuo A."/>
            <person name="Kohler A."/>
            <person name="Nagy L.G."/>
            <person name="Floudas D."/>
            <person name="Copeland A."/>
            <person name="Barry K.W."/>
            <person name="Cichocki N."/>
            <person name="Veneault-Fourrey C."/>
            <person name="LaButti K."/>
            <person name="Lindquist E.A."/>
            <person name="Lipzen A."/>
            <person name="Lundell T."/>
            <person name="Morin E."/>
            <person name="Murat C."/>
            <person name="Sun H."/>
            <person name="Tunlid A."/>
            <person name="Henrissat B."/>
            <person name="Grigoriev I.V."/>
            <person name="Hibbett D.S."/>
            <person name="Martin F."/>
            <person name="Nordberg H.P."/>
            <person name="Cantor M.N."/>
            <person name="Hua S.X."/>
        </authorList>
    </citation>
    <scope>NUCLEOTIDE SEQUENCE [LARGE SCALE GENOMIC DNA]</scope>
    <source>
        <strain evidence="2 3">LaAM-08-1</strain>
    </source>
</reference>
<proteinExistence type="predicted"/>